<dbReference type="GO" id="GO:0003677">
    <property type="term" value="F:DNA binding"/>
    <property type="evidence" value="ECO:0007669"/>
    <property type="project" value="UniProtKB-KW"/>
</dbReference>
<dbReference type="SUPFAM" id="SSF50249">
    <property type="entry name" value="Nucleic acid-binding proteins"/>
    <property type="match status" value="1"/>
</dbReference>
<dbReference type="EMBL" id="CAEZVK010000120">
    <property type="protein sequence ID" value="CAB4636875.1"/>
    <property type="molecule type" value="Genomic_DNA"/>
</dbReference>
<dbReference type="Gene3D" id="1.10.150.20">
    <property type="entry name" value="5' to 3' exonuclease, C-terminal subdomain"/>
    <property type="match status" value="1"/>
</dbReference>
<evidence type="ECO:0000313" key="8">
    <source>
        <dbReference type="EMBL" id="CAB4636875.1"/>
    </source>
</evidence>
<dbReference type="EMBL" id="CAEZUO010000115">
    <property type="protein sequence ID" value="CAB4617770.1"/>
    <property type="molecule type" value="Genomic_DNA"/>
</dbReference>
<organism evidence="8">
    <name type="scientific">freshwater metagenome</name>
    <dbReference type="NCBI Taxonomy" id="449393"/>
    <lineage>
        <taxon>unclassified sequences</taxon>
        <taxon>metagenomes</taxon>
        <taxon>ecological metagenomes</taxon>
    </lineage>
</organism>
<dbReference type="InterPro" id="IPR012340">
    <property type="entry name" value="NA-bd_OB-fold"/>
</dbReference>
<keyword evidence="3" id="KW-0238">DNA-binding</keyword>
<dbReference type="GO" id="GO:0009379">
    <property type="term" value="C:Holliday junction helicase complex"/>
    <property type="evidence" value="ECO:0007669"/>
    <property type="project" value="InterPro"/>
</dbReference>
<dbReference type="GO" id="GO:0006281">
    <property type="term" value="P:DNA repair"/>
    <property type="evidence" value="ECO:0007669"/>
    <property type="project" value="UniProtKB-KW"/>
</dbReference>
<dbReference type="InterPro" id="IPR000085">
    <property type="entry name" value="RuvA"/>
</dbReference>
<dbReference type="GO" id="GO:0006310">
    <property type="term" value="P:DNA recombination"/>
    <property type="evidence" value="ECO:0007669"/>
    <property type="project" value="InterPro"/>
</dbReference>
<keyword evidence="1" id="KW-0963">Cytoplasm</keyword>
<dbReference type="Pfam" id="PF14520">
    <property type="entry name" value="HHH_5"/>
    <property type="match status" value="1"/>
</dbReference>
<dbReference type="HAMAP" id="MF_00031">
    <property type="entry name" value="DNA_HJ_migration_RuvA"/>
    <property type="match status" value="1"/>
</dbReference>
<dbReference type="Pfam" id="PF01330">
    <property type="entry name" value="RuvA_N"/>
    <property type="match status" value="1"/>
</dbReference>
<dbReference type="SUPFAM" id="SSF47781">
    <property type="entry name" value="RuvA domain 2-like"/>
    <property type="match status" value="1"/>
</dbReference>
<dbReference type="InterPro" id="IPR013849">
    <property type="entry name" value="DNA_helicase_Holl-junc_RuvA_I"/>
</dbReference>
<protein>
    <submittedName>
        <fullName evidence="8">Unannotated protein</fullName>
    </submittedName>
</protein>
<evidence type="ECO:0000256" key="4">
    <source>
        <dbReference type="ARBA" id="ARBA00023204"/>
    </source>
</evidence>
<dbReference type="Gene3D" id="1.10.8.10">
    <property type="entry name" value="DNA helicase RuvA subunit, C-terminal domain"/>
    <property type="match status" value="1"/>
</dbReference>
<keyword evidence="4" id="KW-0234">DNA repair</keyword>
<keyword evidence="2" id="KW-0227">DNA damage</keyword>
<dbReference type="NCBIfam" id="TIGR00084">
    <property type="entry name" value="ruvA"/>
    <property type="match status" value="1"/>
</dbReference>
<name>A0A6J6JK05_9ZZZZ</name>
<dbReference type="InterPro" id="IPR036267">
    <property type="entry name" value="RuvA_C_sf"/>
</dbReference>
<evidence type="ECO:0000256" key="3">
    <source>
        <dbReference type="ARBA" id="ARBA00023125"/>
    </source>
</evidence>
<dbReference type="GO" id="GO:0009378">
    <property type="term" value="F:four-way junction helicase activity"/>
    <property type="evidence" value="ECO:0007669"/>
    <property type="project" value="InterPro"/>
</dbReference>
<dbReference type="Gene3D" id="2.40.50.140">
    <property type="entry name" value="Nucleic acid-binding proteins"/>
    <property type="match status" value="1"/>
</dbReference>
<dbReference type="Pfam" id="PF07499">
    <property type="entry name" value="RuvA_C"/>
    <property type="match status" value="1"/>
</dbReference>
<sequence>MIGSVRGKLLERLPSGEVLVEVSGIGYRVIVAPSTAASLGDTGSEVFLHTHHHRREDAETLYGFTSSEQRMVFEALLSAHGVGPALALGIMSVHPPASLVRVLANDDIDALCLVPGVGKKTAARLLIELKSKLDIPGLDIGAGSVSVDGATGGSSSVADVRTALTELGYGPEEVAEAVKELPDSNDTAELLRLALQRLAA</sequence>
<evidence type="ECO:0000313" key="9">
    <source>
        <dbReference type="EMBL" id="CAB4927599.1"/>
    </source>
</evidence>
<accession>A0A6J6JK05</accession>
<dbReference type="SUPFAM" id="SSF46929">
    <property type="entry name" value="DNA helicase RuvA subunit, C-terminal domain"/>
    <property type="match status" value="1"/>
</dbReference>
<reference evidence="8" key="1">
    <citation type="submission" date="2020-05" db="EMBL/GenBank/DDBJ databases">
        <authorList>
            <person name="Chiriac C."/>
            <person name="Salcher M."/>
            <person name="Ghai R."/>
            <person name="Kavagutti S V."/>
        </authorList>
    </citation>
    <scope>NUCLEOTIDE SEQUENCE</scope>
</reference>
<dbReference type="InterPro" id="IPR010994">
    <property type="entry name" value="RuvA_2-like"/>
</dbReference>
<evidence type="ECO:0000256" key="2">
    <source>
        <dbReference type="ARBA" id="ARBA00022763"/>
    </source>
</evidence>
<dbReference type="GO" id="GO:0005524">
    <property type="term" value="F:ATP binding"/>
    <property type="evidence" value="ECO:0007669"/>
    <property type="project" value="InterPro"/>
</dbReference>
<gene>
    <name evidence="7" type="ORF">UFOPK1827_01738</name>
    <name evidence="8" type="ORF">UFOPK2000_01080</name>
    <name evidence="9" type="ORF">UFOPK3708_00644</name>
</gene>
<dbReference type="EMBL" id="CAFBNA010000026">
    <property type="protein sequence ID" value="CAB4927599.1"/>
    <property type="molecule type" value="Genomic_DNA"/>
</dbReference>
<evidence type="ECO:0000259" key="5">
    <source>
        <dbReference type="Pfam" id="PF01330"/>
    </source>
</evidence>
<feature type="domain" description="Holliday junction DNA helicase RuvA C-terminal" evidence="6">
    <location>
        <begin position="157"/>
        <end position="198"/>
    </location>
</feature>
<evidence type="ECO:0000256" key="1">
    <source>
        <dbReference type="ARBA" id="ARBA00022490"/>
    </source>
</evidence>
<evidence type="ECO:0000259" key="6">
    <source>
        <dbReference type="Pfam" id="PF07499"/>
    </source>
</evidence>
<evidence type="ECO:0000313" key="7">
    <source>
        <dbReference type="EMBL" id="CAB4617770.1"/>
    </source>
</evidence>
<dbReference type="AlphaFoldDB" id="A0A6J6JK05"/>
<feature type="domain" description="DNA helicase Holliday junction RuvA type" evidence="5">
    <location>
        <begin position="1"/>
        <end position="63"/>
    </location>
</feature>
<proteinExistence type="inferred from homology"/>
<dbReference type="InterPro" id="IPR011114">
    <property type="entry name" value="RuvA_C"/>
</dbReference>